<sequence length="65" mass="7558">MNLQNFGDYFCIIRDRKQLLFIINKSFDLPLVIGLANLPLQIFQEISKIPSKPTLCIIHLKTRTL</sequence>
<organism evidence="1 2">
    <name type="scientific">Helicobacter suis</name>
    <dbReference type="NCBI Taxonomy" id="104628"/>
    <lineage>
        <taxon>Bacteria</taxon>
        <taxon>Pseudomonadati</taxon>
        <taxon>Campylobacterota</taxon>
        <taxon>Epsilonproteobacteria</taxon>
        <taxon>Campylobacterales</taxon>
        <taxon>Helicobacteraceae</taxon>
        <taxon>Helicobacter</taxon>
    </lineage>
</organism>
<evidence type="ECO:0000313" key="1">
    <source>
        <dbReference type="EMBL" id="BCD69577.1"/>
    </source>
</evidence>
<evidence type="ECO:0000313" key="2">
    <source>
        <dbReference type="Proteomes" id="UP000317935"/>
    </source>
</evidence>
<protein>
    <submittedName>
        <fullName evidence="1">Uncharacterized protein</fullName>
    </submittedName>
</protein>
<accession>A0A6J4CVR4</accession>
<name>A0A6J4CVR4_9HELI</name>
<reference evidence="1 2" key="1">
    <citation type="submission" date="2019-06" db="EMBL/GenBank/DDBJ databases">
        <title>Complete genome sequence of Helicobacter suis SNTW101c.</title>
        <authorList>
            <person name="Rimbara E."/>
            <person name="Suzuki M."/>
            <person name="Matsui H."/>
            <person name="Nakamura M."/>
            <person name="Mori S."/>
            <person name="Shibayama K."/>
        </authorList>
    </citation>
    <scope>NUCLEOTIDE SEQUENCE [LARGE SCALE GENOMIC DNA]</scope>
    <source>
        <strain evidence="1 2">SNTW101c</strain>
    </source>
</reference>
<dbReference type="EMBL" id="AP019774">
    <property type="protein sequence ID" value="BCD69577.1"/>
    <property type="molecule type" value="Genomic_DNA"/>
</dbReference>
<gene>
    <name evidence="1" type="ORF">SNTW_02220</name>
</gene>
<proteinExistence type="predicted"/>
<dbReference type="Proteomes" id="UP000317935">
    <property type="component" value="Chromosome"/>
</dbReference>
<dbReference type="AlphaFoldDB" id="A0A6J4CVR4"/>